<feature type="compositionally biased region" description="Acidic residues" evidence="1">
    <location>
        <begin position="105"/>
        <end position="115"/>
    </location>
</feature>
<accession>A0A814C921</accession>
<dbReference type="Proteomes" id="UP000663852">
    <property type="component" value="Unassembled WGS sequence"/>
</dbReference>
<name>A0A814C921_ADIRI</name>
<evidence type="ECO:0000313" key="5">
    <source>
        <dbReference type="Proteomes" id="UP000663828"/>
    </source>
</evidence>
<dbReference type="Proteomes" id="UP000663828">
    <property type="component" value="Unassembled WGS sequence"/>
</dbReference>
<reference evidence="4" key="1">
    <citation type="submission" date="2021-02" db="EMBL/GenBank/DDBJ databases">
        <authorList>
            <person name="Nowell W R."/>
        </authorList>
    </citation>
    <scope>NUCLEOTIDE SEQUENCE</scope>
</reference>
<evidence type="ECO:0000313" key="3">
    <source>
        <dbReference type="EMBL" id="CAF0918161.1"/>
    </source>
</evidence>
<evidence type="ECO:0000256" key="2">
    <source>
        <dbReference type="SAM" id="SignalP"/>
    </source>
</evidence>
<dbReference type="OrthoDB" id="10367300at2759"/>
<organism evidence="4 5">
    <name type="scientific">Adineta ricciae</name>
    <name type="common">Rotifer</name>
    <dbReference type="NCBI Taxonomy" id="249248"/>
    <lineage>
        <taxon>Eukaryota</taxon>
        <taxon>Metazoa</taxon>
        <taxon>Spiralia</taxon>
        <taxon>Gnathifera</taxon>
        <taxon>Rotifera</taxon>
        <taxon>Eurotatoria</taxon>
        <taxon>Bdelloidea</taxon>
        <taxon>Adinetida</taxon>
        <taxon>Adinetidae</taxon>
        <taxon>Adineta</taxon>
    </lineage>
</organism>
<evidence type="ECO:0000256" key="1">
    <source>
        <dbReference type="SAM" id="MobiDB-lite"/>
    </source>
</evidence>
<comment type="caution">
    <text evidence="4">The sequence shown here is derived from an EMBL/GenBank/DDBJ whole genome shotgun (WGS) entry which is preliminary data.</text>
</comment>
<keyword evidence="2" id="KW-0732">Signal</keyword>
<protein>
    <submittedName>
        <fullName evidence="4">Uncharacterized protein</fullName>
    </submittedName>
</protein>
<feature type="region of interest" description="Disordered" evidence="1">
    <location>
        <begin position="76"/>
        <end position="134"/>
    </location>
</feature>
<feature type="signal peptide" evidence="2">
    <location>
        <begin position="1"/>
        <end position="37"/>
    </location>
</feature>
<evidence type="ECO:0000313" key="4">
    <source>
        <dbReference type="EMBL" id="CAF0936943.1"/>
    </source>
</evidence>
<sequence>MLSLFGFTQRASSILKSNWFLLFAALMLIICSTCVHSKSIDVDQLPEHQVVDNYYPNIFFADDSDLVVRASPRLGRASPRLGRASPRLGRRAHSRLNNAGRYYNGDDDAVDDYQNDVDSSMPERRASPRLGRSV</sequence>
<keyword evidence="5" id="KW-1185">Reference proteome</keyword>
<dbReference type="AlphaFoldDB" id="A0A814C921"/>
<proteinExistence type="predicted"/>
<dbReference type="EMBL" id="CAJNOJ010000037">
    <property type="protein sequence ID" value="CAF0918161.1"/>
    <property type="molecule type" value="Genomic_DNA"/>
</dbReference>
<feature type="chain" id="PRO_5036224027" evidence="2">
    <location>
        <begin position="38"/>
        <end position="134"/>
    </location>
</feature>
<dbReference type="EMBL" id="CAJNOR010000517">
    <property type="protein sequence ID" value="CAF0936943.1"/>
    <property type="molecule type" value="Genomic_DNA"/>
</dbReference>
<gene>
    <name evidence="3" type="ORF">EDS130_LOCUS10623</name>
    <name evidence="4" type="ORF">XAT740_LOCUS9899</name>
</gene>